<dbReference type="PDB" id="6LBS">
    <property type="method" value="X-ray"/>
    <property type="resolution" value="2.60 A"/>
    <property type="chains" value="A/B/C/D/E/F=270-435"/>
</dbReference>
<gene>
    <name evidence="6" type="ORF">KLLA0_C11825g</name>
</gene>
<evidence type="ECO:0007829" key="9">
    <source>
        <dbReference type="PDB" id="6LBT"/>
    </source>
</evidence>
<dbReference type="InterPro" id="IPR012340">
    <property type="entry name" value="NA-bd_OB-fold"/>
</dbReference>
<evidence type="ECO:0000313" key="7">
    <source>
        <dbReference type="Proteomes" id="UP000000598"/>
    </source>
</evidence>
<evidence type="ECO:0007829" key="8">
    <source>
        <dbReference type="PDB" id="6LBS"/>
    </source>
</evidence>
<dbReference type="HOGENOM" id="CLU_582904_0_0_1"/>
<dbReference type="KEGG" id="kla:KLLA0_C11825g"/>
<reference evidence="8 9" key="2">
    <citation type="journal article" date="2020" name="Nat. Struct. Mol. Biol.">
        <title>Structural insights into telomere protection and homeostasis regulation by yeast CST complex.</title>
        <authorList>
            <person name="Ge Y."/>
            <person name="Wu Z."/>
            <person name="Chen H."/>
            <person name="Zhong Q."/>
            <person name="Shi S."/>
            <person name="Li G."/>
            <person name="Wu J."/>
            <person name="Lei M."/>
        </authorList>
    </citation>
    <scope>X-RAY CRYSTALLOGRAPHY (2.00 ANGSTROMS) OF 2-190</scope>
</reference>
<dbReference type="eggNOG" id="ENOG502S0RQ">
    <property type="taxonomic scope" value="Eukaryota"/>
</dbReference>
<dbReference type="Proteomes" id="UP000000598">
    <property type="component" value="Chromosome C"/>
</dbReference>
<keyword evidence="8 9" id="KW-0002">3D-structure</keyword>
<evidence type="ECO:0000259" key="5">
    <source>
        <dbReference type="Pfam" id="PF12659"/>
    </source>
</evidence>
<dbReference type="AlphaFoldDB" id="Q6CTL1"/>
<keyword evidence="2" id="KW-0158">Chromosome</keyword>
<name>Q6CTL1_KLULA</name>
<accession>Q6CTL1</accession>
<evidence type="ECO:0000256" key="1">
    <source>
        <dbReference type="ARBA" id="ARBA00004574"/>
    </source>
</evidence>
<comment type="subcellular location">
    <subcellularLocation>
        <location evidence="1">Chromosome</location>
        <location evidence="1">Telomere</location>
    </subcellularLocation>
</comment>
<feature type="domain" description="Stn1 C-terminal fungi" evidence="5">
    <location>
        <begin position="313"/>
        <end position="432"/>
    </location>
</feature>
<protein>
    <submittedName>
        <fullName evidence="6">KLLA0C11825p</fullName>
    </submittedName>
</protein>
<evidence type="ECO:0000256" key="2">
    <source>
        <dbReference type="ARBA" id="ARBA00022454"/>
    </source>
</evidence>
<dbReference type="InParanoid" id="Q6CTL1"/>
<organism evidence="6 7">
    <name type="scientific">Kluyveromyces lactis (strain ATCC 8585 / CBS 2359 / DSM 70799 / NBRC 1267 / NRRL Y-1140 / WM37)</name>
    <name type="common">Yeast</name>
    <name type="synonym">Candida sphaerica</name>
    <dbReference type="NCBI Taxonomy" id="284590"/>
    <lineage>
        <taxon>Eukaryota</taxon>
        <taxon>Fungi</taxon>
        <taxon>Dikarya</taxon>
        <taxon>Ascomycota</taxon>
        <taxon>Saccharomycotina</taxon>
        <taxon>Saccharomycetes</taxon>
        <taxon>Saccharomycetales</taxon>
        <taxon>Saccharomycetaceae</taxon>
        <taxon>Kluyveromyces</taxon>
    </lineage>
</organism>
<dbReference type="GO" id="GO:1990879">
    <property type="term" value="C:CST complex"/>
    <property type="evidence" value="ECO:0007669"/>
    <property type="project" value="InterPro"/>
</dbReference>
<proteinExistence type="evidence at protein level"/>
<dbReference type="SMR" id="Q6CTL1"/>
<dbReference type="Gene3D" id="3.30.1370.230">
    <property type="entry name" value="Stn1, C-terminal wHTH domain"/>
    <property type="match status" value="1"/>
</dbReference>
<dbReference type="InterPro" id="IPR038240">
    <property type="entry name" value="Stn1_C_sf"/>
</dbReference>
<dbReference type="FunCoup" id="Q6CTL1">
    <property type="interactions" value="19"/>
</dbReference>
<dbReference type="InterPro" id="IPR018856">
    <property type="entry name" value="Stn1_N"/>
</dbReference>
<keyword evidence="3" id="KW-0779">Telomere</keyword>
<dbReference type="STRING" id="284590.Q6CTL1"/>
<feature type="domain" description="CST complex subunit Stn1 N-terminal" evidence="4">
    <location>
        <begin position="8"/>
        <end position="253"/>
    </location>
</feature>
<evidence type="ECO:0000259" key="4">
    <source>
        <dbReference type="Pfam" id="PF10451"/>
    </source>
</evidence>
<dbReference type="InterPro" id="IPR024263">
    <property type="entry name" value="Stn1_C_fungi"/>
</dbReference>
<sequence length="435" mass="50428">MEHHVLGYETSKHGSRYPVFLTQLLPTSKWYGKATSLTIRSIYKNLETSRKWNTEYLIYNSSIRDIFLYLNHPITSIKICGLVVGWKWKLIGNEDRAFWYIDDCSDTILCQCSKSQLLALNCPLVDMSGWTLILTGLLDQERVEFKVTQIEVVKNLKHEIDFWSEAFDNQKELAIPWEIDPESLNEFYRGKQHTPSKSNSNLGNYIEQLQTIHFQENELLLASPYNGHVSTGMGVWNSDLLQSTLEQDLIEQSRLDKTLGGQISPNSRKRSSKLSPKQMKREILGVLIEKSMESKVCKIYEPLLSINLGPGGEATDLKTEPVLHLKFYETFLAQLAEMAIITLDSFTINMTNLHNCYRYIITRFQSLINVQIPQITIKYSEIRNFCKLPLLSKKLILQMCKHFLNTTHIGNLIDWWVDPTSEERYKVFFTYSKSK</sequence>
<keyword evidence="7" id="KW-1185">Reference proteome</keyword>
<dbReference type="Pfam" id="PF12659">
    <property type="entry name" value="Stn1_C"/>
    <property type="match status" value="1"/>
</dbReference>
<dbReference type="Gene3D" id="2.40.50.140">
    <property type="entry name" value="Nucleic acid-binding proteins"/>
    <property type="match status" value="1"/>
</dbReference>
<evidence type="ECO:0000313" key="6">
    <source>
        <dbReference type="EMBL" id="CAH01579.1"/>
    </source>
</evidence>
<dbReference type="EMBL" id="CR382123">
    <property type="protein sequence ID" value="CAH01579.1"/>
    <property type="molecule type" value="Genomic_DNA"/>
</dbReference>
<dbReference type="PaxDb" id="284590-Q6CTL1"/>
<dbReference type="Pfam" id="PF10451">
    <property type="entry name" value="Stn1"/>
    <property type="match status" value="1"/>
</dbReference>
<dbReference type="PDB" id="6LBU">
    <property type="method" value="X-ray"/>
    <property type="resolution" value="2.00 A"/>
    <property type="chains" value="A=2-190"/>
</dbReference>
<reference evidence="6 7" key="1">
    <citation type="journal article" date="2004" name="Nature">
        <title>Genome evolution in yeasts.</title>
        <authorList>
            <consortium name="Genolevures"/>
            <person name="Dujon B."/>
            <person name="Sherman D."/>
            <person name="Fischer G."/>
            <person name="Durrens P."/>
            <person name="Casaregola S."/>
            <person name="Lafontaine I."/>
            <person name="de Montigny J."/>
            <person name="Marck C."/>
            <person name="Neuveglise C."/>
            <person name="Talla E."/>
            <person name="Goffard N."/>
            <person name="Frangeul L."/>
            <person name="Aigle M."/>
            <person name="Anthouard V."/>
            <person name="Babour A."/>
            <person name="Barbe V."/>
            <person name="Barnay S."/>
            <person name="Blanchin S."/>
            <person name="Beckerich J.M."/>
            <person name="Beyne E."/>
            <person name="Bleykasten C."/>
            <person name="Boisrame A."/>
            <person name="Boyer J."/>
            <person name="Cattolico L."/>
            <person name="Confanioleri F."/>
            <person name="de Daruvar A."/>
            <person name="Despons L."/>
            <person name="Fabre E."/>
            <person name="Fairhead C."/>
            <person name="Ferry-Dumazet H."/>
            <person name="Groppi A."/>
            <person name="Hantraye F."/>
            <person name="Hennequin C."/>
            <person name="Jauniaux N."/>
            <person name="Joyet P."/>
            <person name="Kachouri R."/>
            <person name="Kerrest A."/>
            <person name="Koszul R."/>
            <person name="Lemaire M."/>
            <person name="Lesur I."/>
            <person name="Ma L."/>
            <person name="Muller H."/>
            <person name="Nicaud J.M."/>
            <person name="Nikolski M."/>
            <person name="Oztas S."/>
            <person name="Ozier-Kalogeropoulos O."/>
            <person name="Pellenz S."/>
            <person name="Potier S."/>
            <person name="Richard G.F."/>
            <person name="Straub M.L."/>
            <person name="Suleau A."/>
            <person name="Swennene D."/>
            <person name="Tekaia F."/>
            <person name="Wesolowski-Louvel M."/>
            <person name="Westhof E."/>
            <person name="Wirth B."/>
            <person name="Zeniou-Meyer M."/>
            <person name="Zivanovic I."/>
            <person name="Bolotin-Fukuhara M."/>
            <person name="Thierry A."/>
            <person name="Bouchier C."/>
            <person name="Caudron B."/>
            <person name="Scarpelli C."/>
            <person name="Gaillardin C."/>
            <person name="Weissenbach J."/>
            <person name="Wincker P."/>
            <person name="Souciet J.L."/>
        </authorList>
    </citation>
    <scope>NUCLEOTIDE SEQUENCE [LARGE SCALE GENOMIC DNA]</scope>
    <source>
        <strain evidence="7">ATCC 8585 / CBS 2359 / DSM 70799 / NBRC 1267 / NRRL Y-1140 / WM37</strain>
    </source>
</reference>
<dbReference type="GO" id="GO:0016233">
    <property type="term" value="P:telomere capping"/>
    <property type="evidence" value="ECO:0007669"/>
    <property type="project" value="InterPro"/>
</dbReference>
<evidence type="ECO:0000256" key="3">
    <source>
        <dbReference type="ARBA" id="ARBA00022895"/>
    </source>
</evidence>
<dbReference type="OMA" id="CVAGWKW"/>
<dbReference type="PDB" id="6LBT">
    <property type="method" value="X-ray"/>
    <property type="resolution" value="2.60 A"/>
    <property type="chains" value="C/D=270-435"/>
</dbReference>